<protein>
    <recommendedName>
        <fullName evidence="1">Aminotransferase-like plant mobile domain-containing protein</fullName>
    </recommendedName>
</protein>
<dbReference type="Pfam" id="PF10536">
    <property type="entry name" value="PMD"/>
    <property type="match status" value="1"/>
</dbReference>
<name>A0ABR0PDP9_GOSAR</name>
<dbReference type="InterPro" id="IPR044824">
    <property type="entry name" value="MAIN-like"/>
</dbReference>
<dbReference type="Proteomes" id="UP001358586">
    <property type="component" value="Chromosome 7"/>
</dbReference>
<accession>A0ABR0PDP9</accession>
<evidence type="ECO:0000259" key="1">
    <source>
        <dbReference type="Pfam" id="PF10536"/>
    </source>
</evidence>
<comment type="caution">
    <text evidence="2">The sequence shown here is derived from an EMBL/GenBank/DDBJ whole genome shotgun (WGS) entry which is preliminary data.</text>
</comment>
<organism evidence="2 3">
    <name type="scientific">Gossypium arboreum</name>
    <name type="common">Tree cotton</name>
    <name type="synonym">Gossypium nanking</name>
    <dbReference type="NCBI Taxonomy" id="29729"/>
    <lineage>
        <taxon>Eukaryota</taxon>
        <taxon>Viridiplantae</taxon>
        <taxon>Streptophyta</taxon>
        <taxon>Embryophyta</taxon>
        <taxon>Tracheophyta</taxon>
        <taxon>Spermatophyta</taxon>
        <taxon>Magnoliopsida</taxon>
        <taxon>eudicotyledons</taxon>
        <taxon>Gunneridae</taxon>
        <taxon>Pentapetalae</taxon>
        <taxon>rosids</taxon>
        <taxon>malvids</taxon>
        <taxon>Malvales</taxon>
        <taxon>Malvaceae</taxon>
        <taxon>Malvoideae</taxon>
        <taxon>Gossypium</taxon>
    </lineage>
</organism>
<sequence>MLLHPCACTMHTPPWRHLLLHDHPVVACCCHSAVNGPYRVLRGRVNSVGFLPNERLMQYLELAGFGFAALIQTFDLRYDLISALVERWRLEIHTFHFPCGECTIILEDVALQVGLTIDGNAITGKSSIFRPTAFCYELLGLLPSEGKLASLRFSRLKENFECLPSTANE</sequence>
<dbReference type="PANTHER" id="PTHR46033">
    <property type="entry name" value="PROTEIN MAIN-LIKE 2"/>
    <property type="match status" value="1"/>
</dbReference>
<feature type="domain" description="Aminotransferase-like plant mobile" evidence="1">
    <location>
        <begin position="64"/>
        <end position="147"/>
    </location>
</feature>
<evidence type="ECO:0000313" key="2">
    <source>
        <dbReference type="EMBL" id="KAK5819347.1"/>
    </source>
</evidence>
<dbReference type="EMBL" id="JARKNE010000007">
    <property type="protein sequence ID" value="KAK5819347.1"/>
    <property type="molecule type" value="Genomic_DNA"/>
</dbReference>
<evidence type="ECO:0000313" key="3">
    <source>
        <dbReference type="Proteomes" id="UP001358586"/>
    </source>
</evidence>
<gene>
    <name evidence="2" type="ORF">PVK06_024337</name>
</gene>
<proteinExistence type="predicted"/>
<dbReference type="PANTHER" id="PTHR46033:SF8">
    <property type="entry name" value="PROTEIN MAINTENANCE OF MERISTEMS-LIKE"/>
    <property type="match status" value="1"/>
</dbReference>
<keyword evidence="3" id="KW-1185">Reference proteome</keyword>
<reference evidence="2 3" key="1">
    <citation type="submission" date="2023-03" db="EMBL/GenBank/DDBJ databases">
        <title>WGS of Gossypium arboreum.</title>
        <authorList>
            <person name="Yu D."/>
        </authorList>
    </citation>
    <scope>NUCLEOTIDE SEQUENCE [LARGE SCALE GENOMIC DNA]</scope>
    <source>
        <tissue evidence="2">Leaf</tissue>
    </source>
</reference>
<dbReference type="InterPro" id="IPR019557">
    <property type="entry name" value="AminoTfrase-like_pln_mobile"/>
</dbReference>